<accession>A0A7I8LFH8</accession>
<evidence type="ECO:0000313" key="2">
    <source>
        <dbReference type="Proteomes" id="UP000663760"/>
    </source>
</evidence>
<dbReference type="AlphaFoldDB" id="A0A7I8LFH8"/>
<protein>
    <submittedName>
        <fullName evidence="1">Uncharacterized protein</fullName>
    </submittedName>
</protein>
<dbReference type="EMBL" id="LR746278">
    <property type="protein sequence ID" value="CAA7408600.1"/>
    <property type="molecule type" value="Genomic_DNA"/>
</dbReference>
<reference evidence="1" key="1">
    <citation type="submission" date="2020-02" db="EMBL/GenBank/DDBJ databases">
        <authorList>
            <person name="Scholz U."/>
            <person name="Mascher M."/>
            <person name="Fiebig A."/>
        </authorList>
    </citation>
    <scope>NUCLEOTIDE SEQUENCE</scope>
</reference>
<keyword evidence="2" id="KW-1185">Reference proteome</keyword>
<name>A0A7I8LFH8_SPIIN</name>
<sequence>MYMCYLVCFRIDTVSYNVRDCFDDRNIEKSKRNR</sequence>
<dbReference type="Proteomes" id="UP000663760">
    <property type="component" value="Chromosome 15"/>
</dbReference>
<organism evidence="1 2">
    <name type="scientific">Spirodela intermedia</name>
    <name type="common">Intermediate duckweed</name>
    <dbReference type="NCBI Taxonomy" id="51605"/>
    <lineage>
        <taxon>Eukaryota</taxon>
        <taxon>Viridiplantae</taxon>
        <taxon>Streptophyta</taxon>
        <taxon>Embryophyta</taxon>
        <taxon>Tracheophyta</taxon>
        <taxon>Spermatophyta</taxon>
        <taxon>Magnoliopsida</taxon>
        <taxon>Liliopsida</taxon>
        <taxon>Araceae</taxon>
        <taxon>Lemnoideae</taxon>
        <taxon>Spirodela</taxon>
    </lineage>
</organism>
<proteinExistence type="predicted"/>
<gene>
    <name evidence="1" type="ORF">SI8410_15019278</name>
</gene>
<evidence type="ECO:0000313" key="1">
    <source>
        <dbReference type="EMBL" id="CAA7408600.1"/>
    </source>
</evidence>